<keyword evidence="1" id="KW-0472">Membrane</keyword>
<name>A0A5J4WCM2_9EUKA</name>
<dbReference type="Proteomes" id="UP000324800">
    <property type="component" value="Unassembled WGS sequence"/>
</dbReference>
<dbReference type="EMBL" id="SNRW01002649">
    <property type="protein sequence ID" value="KAA6392129.1"/>
    <property type="molecule type" value="Genomic_DNA"/>
</dbReference>
<evidence type="ECO:0000256" key="1">
    <source>
        <dbReference type="SAM" id="Phobius"/>
    </source>
</evidence>
<keyword evidence="1" id="KW-0812">Transmembrane</keyword>
<comment type="caution">
    <text evidence="2">The sequence shown here is derived from an EMBL/GenBank/DDBJ whole genome shotgun (WGS) entry which is preliminary data.</text>
</comment>
<sequence length="166" mass="18675">MKGDSSFVIWLSLLIETSMRIIGMILSFVGQNSETRTILTFYVPIAAAVPLTQMFQLNVMNQIIFAGNFAMSISVSISLLLVSFQQLIGHFSYRNVLKLPKIVFIANIITSIIQLGVWVYTSIIYSKLDKKPTHDENIRKKESSIRPSEIVFTVPPKIFTSIVKSS</sequence>
<feature type="transmembrane region" description="Helical" evidence="1">
    <location>
        <begin position="102"/>
        <end position="121"/>
    </location>
</feature>
<gene>
    <name evidence="2" type="ORF">EZS28_012349</name>
</gene>
<feature type="transmembrane region" description="Helical" evidence="1">
    <location>
        <begin position="7"/>
        <end position="29"/>
    </location>
</feature>
<evidence type="ECO:0000313" key="3">
    <source>
        <dbReference type="Proteomes" id="UP000324800"/>
    </source>
</evidence>
<reference evidence="2 3" key="1">
    <citation type="submission" date="2019-03" db="EMBL/GenBank/DDBJ databases">
        <title>Single cell metagenomics reveals metabolic interactions within the superorganism composed of flagellate Streblomastix strix and complex community of Bacteroidetes bacteria on its surface.</title>
        <authorList>
            <person name="Treitli S.C."/>
            <person name="Kolisko M."/>
            <person name="Husnik F."/>
            <person name="Keeling P."/>
            <person name="Hampl V."/>
        </authorList>
    </citation>
    <scope>NUCLEOTIDE SEQUENCE [LARGE SCALE GENOMIC DNA]</scope>
    <source>
        <strain evidence="2">ST1C</strain>
    </source>
</reference>
<evidence type="ECO:0000313" key="2">
    <source>
        <dbReference type="EMBL" id="KAA6392129.1"/>
    </source>
</evidence>
<feature type="transmembrane region" description="Helical" evidence="1">
    <location>
        <begin position="35"/>
        <end position="51"/>
    </location>
</feature>
<dbReference type="AlphaFoldDB" id="A0A5J4WCM2"/>
<accession>A0A5J4WCM2</accession>
<organism evidence="2 3">
    <name type="scientific">Streblomastix strix</name>
    <dbReference type="NCBI Taxonomy" id="222440"/>
    <lineage>
        <taxon>Eukaryota</taxon>
        <taxon>Metamonada</taxon>
        <taxon>Preaxostyla</taxon>
        <taxon>Oxymonadida</taxon>
        <taxon>Streblomastigidae</taxon>
        <taxon>Streblomastix</taxon>
    </lineage>
</organism>
<protein>
    <submittedName>
        <fullName evidence="2">Uncharacterized protein</fullName>
    </submittedName>
</protein>
<feature type="transmembrane region" description="Helical" evidence="1">
    <location>
        <begin position="63"/>
        <end position="82"/>
    </location>
</feature>
<proteinExistence type="predicted"/>
<keyword evidence="1" id="KW-1133">Transmembrane helix</keyword>